<comment type="similarity">
    <text evidence="2 8">Belongs to the glycosyl hydrolase 72 family.</text>
</comment>
<dbReference type="SUPFAM" id="SSF51445">
    <property type="entry name" value="(Trans)glycosidases"/>
    <property type="match status" value="1"/>
</dbReference>
<evidence type="ECO:0000259" key="10">
    <source>
        <dbReference type="Pfam" id="PF07983"/>
    </source>
</evidence>
<keyword evidence="6" id="KW-0325">Glycoprotein</keyword>
<dbReference type="Pfam" id="PF03198">
    <property type="entry name" value="Glyco_hydro_72"/>
    <property type="match status" value="1"/>
</dbReference>
<keyword evidence="8" id="KW-0449">Lipoprotein</keyword>
<evidence type="ECO:0000313" key="11">
    <source>
        <dbReference type="EMBL" id="CDO92266.1"/>
    </source>
</evidence>
<dbReference type="OrthoDB" id="421038at2759"/>
<dbReference type="PANTHER" id="PTHR31468">
    <property type="entry name" value="1,3-BETA-GLUCANOSYLTRANSFERASE GAS1"/>
    <property type="match status" value="1"/>
</dbReference>
<evidence type="ECO:0000256" key="7">
    <source>
        <dbReference type="ARBA" id="ARBA00023316"/>
    </source>
</evidence>
<dbReference type="Gene3D" id="1.20.58.1040">
    <property type="match status" value="1"/>
</dbReference>
<keyword evidence="7" id="KW-0961">Cell wall biogenesis/degradation</keyword>
<gene>
    <name evidence="11" type="ORF">KLDO_g586</name>
</gene>
<keyword evidence="12" id="KW-1185">Reference proteome</keyword>
<organism evidence="11 12">
    <name type="scientific">Kluyveromyces dobzhanskii CBS 2104</name>
    <dbReference type="NCBI Taxonomy" id="1427455"/>
    <lineage>
        <taxon>Eukaryota</taxon>
        <taxon>Fungi</taxon>
        <taxon>Dikarya</taxon>
        <taxon>Ascomycota</taxon>
        <taxon>Saccharomycotina</taxon>
        <taxon>Saccharomycetes</taxon>
        <taxon>Saccharomycetales</taxon>
        <taxon>Saccharomycetaceae</taxon>
        <taxon>Kluyveromyces</taxon>
    </lineage>
</organism>
<dbReference type="EC" id="2.4.1.-" evidence="8"/>
<dbReference type="InterPro" id="IPR004886">
    <property type="entry name" value="Glucanosyltransferase"/>
</dbReference>
<dbReference type="GO" id="GO:0071970">
    <property type="term" value="P:fungal-type cell wall (1-&gt;3)-beta-D-glucan biosynthetic process"/>
    <property type="evidence" value="ECO:0007669"/>
    <property type="project" value="TreeGrafter"/>
</dbReference>
<protein>
    <recommendedName>
        <fullName evidence="8">1,3-beta-glucanosyltransferase</fullName>
        <ecNumber evidence="8">2.4.1.-</ecNumber>
    </recommendedName>
</protein>
<keyword evidence="5" id="KW-1015">Disulfide bond</keyword>
<dbReference type="InterPro" id="IPR012946">
    <property type="entry name" value="X8"/>
</dbReference>
<evidence type="ECO:0000256" key="1">
    <source>
        <dbReference type="ARBA" id="ARBA00004589"/>
    </source>
</evidence>
<keyword evidence="8" id="KW-0472">Membrane</keyword>
<dbReference type="AlphaFoldDB" id="A0A0A8L223"/>
<evidence type="ECO:0000313" key="12">
    <source>
        <dbReference type="Proteomes" id="UP000031516"/>
    </source>
</evidence>
<accession>A0A0A8L223</accession>
<evidence type="ECO:0000256" key="8">
    <source>
        <dbReference type="RuleBase" id="RU361209"/>
    </source>
</evidence>
<dbReference type="FunFam" id="3.20.20.80:FF:000038">
    <property type="entry name" value="1,3-beta-glucanosyltransferase"/>
    <property type="match status" value="1"/>
</dbReference>
<reference evidence="11 12" key="1">
    <citation type="submission" date="2014-03" db="EMBL/GenBank/DDBJ databases">
        <title>The genome of Kluyveromyces dobzhanskii.</title>
        <authorList>
            <person name="Nystedt B."/>
            <person name="Astrom S."/>
        </authorList>
    </citation>
    <scope>NUCLEOTIDE SEQUENCE [LARGE SCALE GENOMIC DNA]</scope>
    <source>
        <strain evidence="11 12">CBS 2104</strain>
    </source>
</reference>
<dbReference type="GO" id="GO:0005886">
    <property type="term" value="C:plasma membrane"/>
    <property type="evidence" value="ECO:0007669"/>
    <property type="project" value="UniProtKB-SubCell"/>
</dbReference>
<evidence type="ECO:0000256" key="5">
    <source>
        <dbReference type="ARBA" id="ARBA00023157"/>
    </source>
</evidence>
<sequence length="526" mass="59674">MKWHWGFLWLLPVAAVNNSVTNLDSDLSTIEISGNKFFDSKTGEQFYLKGIAYQPSRISEEVTDDSPVYDTSYIDPLADESICLRDLPYLTKLNINTVRVYSIDPTKNHDICMQKFADAGIYVLLDLSEPDVSISRDFPTWDVQIFQRYKDVVDCMSKYNNVLGYFAGNEVTNDKTNTDASPFVKASIRDVKKHIEEKGYRKIPVGYSTNDDSDTRDALADYFVCGDHGADFYGINMYEWCGYSSYGGSGYRERTMEFRNFPVPVFFSEFGCNSVRPRPFTEIGALYGPLMTPVWSGGLVYMYFEEENEYGVVKVTKNGQVIELEDFKYLQKEFEKAKPKTISLQKHLESHAPPERKCPKKSANWKATDDLPPEPDFHKCKCLEEQLPCLSSPLKEANSYKSHFDYVCTQADCSDIESDGILGKYGEFADCNARQKLSLQLSKIYFAAGEGGSKCPISSSDFYFNFKSYNVKDQCQAVFKSVQGSAGGRKTNKIPTQEKDIRNLGNSQKICSVLFVLTAFIYILFV</sequence>
<evidence type="ECO:0000256" key="2">
    <source>
        <dbReference type="ARBA" id="ARBA00007528"/>
    </source>
</evidence>
<dbReference type="GO" id="GO:0031505">
    <property type="term" value="P:fungal-type cell wall organization"/>
    <property type="evidence" value="ECO:0007669"/>
    <property type="project" value="TreeGrafter"/>
</dbReference>
<comment type="function">
    <text evidence="8">Splits internally a 1,3-beta-glucan molecule and transfers the newly generated reducing end (the donor) to the non-reducing end of another 1,3-beta-glucan molecule (the acceptor) forming a 1,3-beta linkage, resulting in the elongation of 1,3-beta-glucan chains in the cell wall.</text>
</comment>
<feature type="chain" id="PRO_5012700754" description="1,3-beta-glucanosyltransferase" evidence="9">
    <location>
        <begin position="16"/>
        <end position="526"/>
    </location>
</feature>
<feature type="domain" description="X8" evidence="10">
    <location>
        <begin position="388"/>
        <end position="460"/>
    </location>
</feature>
<dbReference type="Pfam" id="PF07983">
    <property type="entry name" value="X8"/>
    <property type="match status" value="1"/>
</dbReference>
<evidence type="ECO:0000256" key="9">
    <source>
        <dbReference type="SAM" id="SignalP"/>
    </source>
</evidence>
<dbReference type="Proteomes" id="UP000031516">
    <property type="component" value="Unassembled WGS sequence"/>
</dbReference>
<keyword evidence="8" id="KW-0808">Transferase</keyword>
<feature type="signal peptide" evidence="9">
    <location>
        <begin position="1"/>
        <end position="15"/>
    </location>
</feature>
<name>A0A0A8L223_9SACH</name>
<dbReference type="Gene3D" id="3.20.20.80">
    <property type="entry name" value="Glycosidases"/>
    <property type="match status" value="1"/>
</dbReference>
<dbReference type="EMBL" id="CCBQ010000012">
    <property type="protein sequence ID" value="CDO92266.1"/>
    <property type="molecule type" value="Genomic_DNA"/>
</dbReference>
<proteinExistence type="inferred from homology"/>
<dbReference type="PANTHER" id="PTHR31468:SF10">
    <property type="entry name" value="1,3-BETA-GLUCANOSYLTRANSFERASE GAS2"/>
    <property type="match status" value="1"/>
</dbReference>
<dbReference type="GO" id="GO:0098552">
    <property type="term" value="C:side of membrane"/>
    <property type="evidence" value="ECO:0007669"/>
    <property type="project" value="UniProtKB-KW"/>
</dbReference>
<keyword evidence="3 8" id="KW-0336">GPI-anchor</keyword>
<dbReference type="GO" id="GO:0042124">
    <property type="term" value="F:1,3-beta-glucanosyltransferase activity"/>
    <property type="evidence" value="ECO:0007669"/>
    <property type="project" value="TreeGrafter"/>
</dbReference>
<comment type="caution">
    <text evidence="11">The sequence shown here is derived from an EMBL/GenBank/DDBJ whole genome shotgun (WGS) entry which is preliminary data.</text>
</comment>
<evidence type="ECO:0000256" key="3">
    <source>
        <dbReference type="ARBA" id="ARBA00022622"/>
    </source>
</evidence>
<comment type="subcellular location">
    <subcellularLocation>
        <location evidence="8">Cell membrane</location>
        <topology evidence="8">Lipid-anchor</topology>
        <topology evidence="8">GPI-anchor</topology>
    </subcellularLocation>
    <subcellularLocation>
        <location evidence="1">Membrane</location>
        <topology evidence="1">Lipid-anchor</topology>
        <topology evidence="1">GPI-anchor</topology>
    </subcellularLocation>
</comment>
<evidence type="ECO:0000256" key="6">
    <source>
        <dbReference type="ARBA" id="ARBA00023180"/>
    </source>
</evidence>
<keyword evidence="4 9" id="KW-0732">Signal</keyword>
<dbReference type="InterPro" id="IPR017853">
    <property type="entry name" value="GH"/>
</dbReference>
<evidence type="ECO:0000256" key="4">
    <source>
        <dbReference type="ARBA" id="ARBA00022729"/>
    </source>
</evidence>